<accession>A0A0A1YNF2</accession>
<dbReference type="EMBL" id="AWSQ01000001">
    <property type="protein sequence ID" value="KFX70483.1"/>
    <property type="molecule type" value="Genomic_DNA"/>
</dbReference>
<dbReference type="Proteomes" id="UP000030063">
    <property type="component" value="Unassembled WGS sequence"/>
</dbReference>
<dbReference type="CDD" id="cd13640">
    <property type="entry name" value="PBP2_ChoX"/>
    <property type="match status" value="1"/>
</dbReference>
<dbReference type="AlphaFoldDB" id="A0A0A1YNF2"/>
<dbReference type="GO" id="GO:0043190">
    <property type="term" value="C:ATP-binding cassette (ABC) transporter complex"/>
    <property type="evidence" value="ECO:0007669"/>
    <property type="project" value="InterPro"/>
</dbReference>
<dbReference type="NCBIfam" id="TIGR03414">
    <property type="entry name" value="ABC_choline_bnd"/>
    <property type="match status" value="1"/>
</dbReference>
<dbReference type="InterPro" id="IPR007210">
    <property type="entry name" value="ABC_Gly_betaine_transp_sub-bd"/>
</dbReference>
<dbReference type="GO" id="GO:0042597">
    <property type="term" value="C:periplasmic space"/>
    <property type="evidence" value="ECO:0007669"/>
    <property type="project" value="InterPro"/>
</dbReference>
<protein>
    <submittedName>
        <fullName evidence="3">Glycine/betaine ABC transporter substrate-binding protein</fullName>
    </submittedName>
</protein>
<feature type="domain" description="ABC-type glycine betaine transport system substrate-binding" evidence="2">
    <location>
        <begin position="32"/>
        <end position="282"/>
    </location>
</feature>
<evidence type="ECO:0000259" key="2">
    <source>
        <dbReference type="Pfam" id="PF04069"/>
    </source>
</evidence>
<dbReference type="Gene3D" id="3.40.190.10">
    <property type="entry name" value="Periplasmic binding protein-like II"/>
    <property type="match status" value="1"/>
</dbReference>
<organism evidence="3 4">
    <name type="scientific">Pseudomonas taeanensis MS-3</name>
    <dbReference type="NCBI Taxonomy" id="1395571"/>
    <lineage>
        <taxon>Bacteria</taxon>
        <taxon>Pseudomonadati</taxon>
        <taxon>Pseudomonadota</taxon>
        <taxon>Gammaproteobacteria</taxon>
        <taxon>Pseudomonadales</taxon>
        <taxon>Pseudomonadaceae</taxon>
        <taxon>Pseudomonas</taxon>
    </lineage>
</organism>
<dbReference type="GO" id="GO:0022857">
    <property type="term" value="F:transmembrane transporter activity"/>
    <property type="evidence" value="ECO:0007669"/>
    <property type="project" value="InterPro"/>
</dbReference>
<evidence type="ECO:0000256" key="1">
    <source>
        <dbReference type="SAM" id="SignalP"/>
    </source>
</evidence>
<keyword evidence="1" id="KW-0732">Signal</keyword>
<dbReference type="InterPro" id="IPR017783">
    <property type="entry name" value="ABC_choline_sub-bd"/>
</dbReference>
<dbReference type="SUPFAM" id="SSF53850">
    <property type="entry name" value="Periplasmic binding protein-like II"/>
    <property type="match status" value="1"/>
</dbReference>
<sequence length="312" mass="33404">MKSLKLVAGCCLLGLFSSSLLAAEDASCQKARIGLVGWTDVVATTAVASTLLDGLGYTTTQTTASQQIVFSGISKNQIDFFLGYWKPAMDDNIKPFLDKGVVKVSAEPSLADAIATLAVPSYAAEAGLKTFADIAKFKDQLDGKIYGIEPGTGANTNIQKMIDSNQFGLGGFKLIESSEAAMLAAVSRAVKRERPIVFVGWKPHPMNLQMELTYLTGSQDVFGANEGAATVWTVAAPTYAERCPNVDRLLGNLSFSSAQESEMMKPIMDRKEPKDVARQWLKDNPQELSRFLAGVTTFDGKDGAAAVQAALK</sequence>
<dbReference type="Gene3D" id="3.40.190.100">
    <property type="entry name" value="Glycine betaine-binding periplasmic protein, domain 2"/>
    <property type="match status" value="1"/>
</dbReference>
<evidence type="ECO:0000313" key="4">
    <source>
        <dbReference type="Proteomes" id="UP000030063"/>
    </source>
</evidence>
<feature type="chain" id="PRO_5001995968" evidence="1">
    <location>
        <begin position="23"/>
        <end position="312"/>
    </location>
</feature>
<dbReference type="eggNOG" id="COG2113">
    <property type="taxonomic scope" value="Bacteria"/>
</dbReference>
<dbReference type="STRING" id="1395571.TMS3_0100630"/>
<keyword evidence="4" id="KW-1185">Reference proteome</keyword>
<name>A0A0A1YNF2_9PSED</name>
<gene>
    <name evidence="3" type="ORF">TMS3_0100630</name>
</gene>
<dbReference type="GO" id="GO:0033265">
    <property type="term" value="F:choline binding"/>
    <property type="evidence" value="ECO:0007669"/>
    <property type="project" value="InterPro"/>
</dbReference>
<proteinExistence type="predicted"/>
<reference evidence="3 4" key="1">
    <citation type="journal article" date="2014" name="Genome Announc.">
        <title>Draft Genome Sequence of Petroleum Oil-Degrading Marine Bacterium Pseudomonas taeanensis Strain MS-3, Isolated from a Crude Oil-Contaminated Seashore.</title>
        <authorList>
            <person name="Lee S.Y."/>
            <person name="Kim S.H."/>
            <person name="Lee D.G."/>
            <person name="Shin S."/>
            <person name="Yun S.H."/>
            <person name="Choi C.W."/>
            <person name="Chung Y.H."/>
            <person name="Choi J.S."/>
            <person name="Kahng H.Y."/>
            <person name="Kim S.I."/>
        </authorList>
    </citation>
    <scope>NUCLEOTIDE SEQUENCE [LARGE SCALE GENOMIC DNA]</scope>
    <source>
        <strain evidence="3 4">MS-3</strain>
    </source>
</reference>
<dbReference type="GO" id="GO:0015871">
    <property type="term" value="P:choline transport"/>
    <property type="evidence" value="ECO:0007669"/>
    <property type="project" value="InterPro"/>
</dbReference>
<feature type="signal peptide" evidence="1">
    <location>
        <begin position="1"/>
        <end position="22"/>
    </location>
</feature>
<evidence type="ECO:0000313" key="3">
    <source>
        <dbReference type="EMBL" id="KFX70483.1"/>
    </source>
</evidence>
<dbReference type="Pfam" id="PF04069">
    <property type="entry name" value="OpuAC"/>
    <property type="match status" value="1"/>
</dbReference>
<dbReference type="OrthoDB" id="9787902at2"/>
<dbReference type="RefSeq" id="WP_025163296.1">
    <property type="nucleotide sequence ID" value="NZ_AWSQ01000001.1"/>
</dbReference>
<comment type="caution">
    <text evidence="3">The sequence shown here is derived from an EMBL/GenBank/DDBJ whole genome shotgun (WGS) entry which is preliminary data.</text>
</comment>